<keyword evidence="7 13" id="KW-0812">Transmembrane</keyword>
<dbReference type="OrthoDB" id="9815750at2"/>
<comment type="catalytic activity">
    <reaction evidence="1">
        <text>ATP + protein L-histidine = ADP + protein N-phospho-L-histidine.</text>
        <dbReference type="EC" id="2.7.13.3"/>
    </reaction>
</comment>
<dbReference type="CDD" id="cd12914">
    <property type="entry name" value="PDC1_DGC_like"/>
    <property type="match status" value="1"/>
</dbReference>
<evidence type="ECO:0000256" key="9">
    <source>
        <dbReference type="ARBA" id="ARBA00022777"/>
    </source>
</evidence>
<dbReference type="SUPFAM" id="SSF47384">
    <property type="entry name" value="Homodimeric domain of signal transducing histidine kinase"/>
    <property type="match status" value="1"/>
</dbReference>
<feature type="domain" description="Histidine kinase" evidence="14">
    <location>
        <begin position="292"/>
        <end position="498"/>
    </location>
</feature>
<feature type="transmembrane region" description="Helical" evidence="13">
    <location>
        <begin position="9"/>
        <end position="28"/>
    </location>
</feature>
<dbReference type="GO" id="GO:0005886">
    <property type="term" value="C:plasma membrane"/>
    <property type="evidence" value="ECO:0007669"/>
    <property type="project" value="UniProtKB-SubCell"/>
</dbReference>
<dbReference type="Proteomes" id="UP000235114">
    <property type="component" value="Unassembled WGS sequence"/>
</dbReference>
<dbReference type="InterPro" id="IPR029151">
    <property type="entry name" value="Sensor-like_sf"/>
</dbReference>
<evidence type="ECO:0000313" key="16">
    <source>
        <dbReference type="EMBL" id="PLR97929.1"/>
    </source>
</evidence>
<keyword evidence="10" id="KW-0067">ATP-binding</keyword>
<dbReference type="Pfam" id="PF02518">
    <property type="entry name" value="HATPase_c"/>
    <property type="match status" value="1"/>
</dbReference>
<dbReference type="InterPro" id="IPR003661">
    <property type="entry name" value="HisK_dim/P_dom"/>
</dbReference>
<dbReference type="SMART" id="SM00388">
    <property type="entry name" value="HisKA"/>
    <property type="match status" value="1"/>
</dbReference>
<dbReference type="PANTHER" id="PTHR43065">
    <property type="entry name" value="SENSOR HISTIDINE KINASE"/>
    <property type="match status" value="1"/>
</dbReference>
<sequence length="498" mass="56227">MPKLNKNALLYLLIVILPSMLGIFLQIYNLIQKDYEHRKADTQWIASIHQRTWDQLITETVTSLDIIAITLKSMIDSPQELEPLLQQVHQKDPRYGGLYLLNEEGTVVTGSQSLLDHVDYSSMEYIRTAINTKDTVISDHQETLENGQTVIGLAAPVINERNELSSILVAHLRVDYIENVMRVLTPDTNLLIVNGQSHIIMNFNGSDKTSSTANEWLTMPIERLPWSIKAEIPDFDWKNTGKEMVALIAGTLVFFHILFLLIKCYLLKKQTAKEKAQIEAQKLELVGSLAASTAHEIRNPLTGIKGLVQLLGEKYRDPKDLYYFSIIDEEINRINEIVSEFLILGKPTAQKKDMIDIRSVFTELKPIISSEANLHNIRCSYYLPNTPLPVECTKDQMKQVILNLSKNAFESMKNGGDLEINMMQEQETCKIEIIDTGSGISEQALNRVFDPFYTSKDMGTGLGLVICKKIVQSFNGTIEITSKEKQGTQVSIILPLAE</sequence>
<dbReference type="InterPro" id="IPR036097">
    <property type="entry name" value="HisK_dim/P_sf"/>
</dbReference>
<dbReference type="PROSITE" id="PS50109">
    <property type="entry name" value="HIS_KIN"/>
    <property type="match status" value="1"/>
</dbReference>
<evidence type="ECO:0000313" key="18">
    <source>
        <dbReference type="Proteomes" id="UP000235114"/>
    </source>
</evidence>
<name>A0A2N5GKW7_9BACI</name>
<dbReference type="InterPro" id="IPR005467">
    <property type="entry name" value="His_kinase_dom"/>
</dbReference>
<evidence type="ECO:0000256" key="13">
    <source>
        <dbReference type="SAM" id="Phobius"/>
    </source>
</evidence>
<dbReference type="RefSeq" id="WP_101577881.1">
    <property type="nucleotide sequence ID" value="NZ_PGVA01000028.1"/>
</dbReference>
<evidence type="ECO:0000256" key="4">
    <source>
        <dbReference type="ARBA" id="ARBA00022475"/>
    </source>
</evidence>
<dbReference type="Gene3D" id="1.10.287.130">
    <property type="match status" value="1"/>
</dbReference>
<dbReference type="GO" id="GO:0005524">
    <property type="term" value="F:ATP binding"/>
    <property type="evidence" value="ECO:0007669"/>
    <property type="project" value="UniProtKB-KW"/>
</dbReference>
<dbReference type="EMBL" id="PGVD01000025">
    <property type="protein sequence ID" value="PLR97929.1"/>
    <property type="molecule type" value="Genomic_DNA"/>
</dbReference>
<dbReference type="SMART" id="SM00387">
    <property type="entry name" value="HATPase_c"/>
    <property type="match status" value="1"/>
</dbReference>
<evidence type="ECO:0000256" key="6">
    <source>
        <dbReference type="ARBA" id="ARBA00022679"/>
    </source>
</evidence>
<dbReference type="SUPFAM" id="SSF55874">
    <property type="entry name" value="ATPase domain of HSP90 chaperone/DNA topoisomerase II/histidine kinase"/>
    <property type="match status" value="1"/>
</dbReference>
<dbReference type="Proteomes" id="UP000234951">
    <property type="component" value="Unassembled WGS sequence"/>
</dbReference>
<dbReference type="SUPFAM" id="SSF103190">
    <property type="entry name" value="Sensory domain-like"/>
    <property type="match status" value="1"/>
</dbReference>
<dbReference type="InterPro" id="IPR036890">
    <property type="entry name" value="HATPase_C_sf"/>
</dbReference>
<gene>
    <name evidence="15" type="ORF">CU635_13450</name>
    <name evidence="16" type="ORF">CVD25_08890</name>
</gene>
<dbReference type="Gene3D" id="3.30.450.20">
    <property type="entry name" value="PAS domain"/>
    <property type="match status" value="2"/>
</dbReference>
<keyword evidence="8" id="KW-0547">Nucleotide-binding</keyword>
<protein>
    <recommendedName>
        <fullName evidence="3">histidine kinase</fullName>
        <ecNumber evidence="3">2.7.13.3</ecNumber>
    </recommendedName>
</protein>
<proteinExistence type="predicted"/>
<dbReference type="InterPro" id="IPR004358">
    <property type="entry name" value="Sig_transdc_His_kin-like_C"/>
</dbReference>
<dbReference type="PANTHER" id="PTHR43065:SF10">
    <property type="entry name" value="PEROXIDE STRESS-ACTIVATED HISTIDINE KINASE MAK3"/>
    <property type="match status" value="1"/>
</dbReference>
<evidence type="ECO:0000256" key="5">
    <source>
        <dbReference type="ARBA" id="ARBA00022553"/>
    </source>
</evidence>
<dbReference type="EMBL" id="PGVA01000028">
    <property type="protein sequence ID" value="PLR82165.1"/>
    <property type="molecule type" value="Genomic_DNA"/>
</dbReference>
<reference evidence="16 18" key="2">
    <citation type="submission" date="2017-12" db="EMBL/GenBank/DDBJ databases">
        <title>Comparative Functional Genomics of Dry Heat Resistant strains isolated from the Viking Spacecraft.</title>
        <authorList>
            <person name="Seuylemezian A."/>
            <person name="Cooper K."/>
            <person name="Vaishampayan P."/>
        </authorList>
    </citation>
    <scope>NUCLEOTIDE SEQUENCE [LARGE SCALE GENOMIC DNA]</scope>
    <source>
        <strain evidence="16 18">ATCC 29669</strain>
    </source>
</reference>
<keyword evidence="6" id="KW-0808">Transferase</keyword>
<evidence type="ECO:0000256" key="11">
    <source>
        <dbReference type="ARBA" id="ARBA00022989"/>
    </source>
</evidence>
<reference evidence="15 17" key="1">
    <citation type="submission" date="2017-11" db="EMBL/GenBank/DDBJ databases">
        <title>Comparitive Functional Genomics of Dry Heat Resistant strains isolated from the Viking Spacecraft.</title>
        <authorList>
            <person name="Seuylemezian A."/>
            <person name="Cooper K."/>
            <person name="Vaishampayan P."/>
        </authorList>
    </citation>
    <scope>NUCLEOTIDE SEQUENCE [LARGE SCALE GENOMIC DNA]</scope>
    <source>
        <strain evidence="15 17">M4.6</strain>
    </source>
</reference>
<keyword evidence="5" id="KW-0597">Phosphoprotein</keyword>
<evidence type="ECO:0000256" key="10">
    <source>
        <dbReference type="ARBA" id="ARBA00022840"/>
    </source>
</evidence>
<evidence type="ECO:0000259" key="14">
    <source>
        <dbReference type="PROSITE" id="PS50109"/>
    </source>
</evidence>
<keyword evidence="9 15" id="KW-0418">Kinase</keyword>
<comment type="subcellular location">
    <subcellularLocation>
        <location evidence="2">Cell membrane</location>
        <topology evidence="2">Multi-pass membrane protein</topology>
    </subcellularLocation>
</comment>
<dbReference type="GO" id="GO:0000155">
    <property type="term" value="F:phosphorelay sensor kinase activity"/>
    <property type="evidence" value="ECO:0007669"/>
    <property type="project" value="InterPro"/>
</dbReference>
<dbReference type="AlphaFoldDB" id="A0A2N5GKW7"/>
<feature type="transmembrane region" description="Helical" evidence="13">
    <location>
        <begin position="244"/>
        <end position="266"/>
    </location>
</feature>
<evidence type="ECO:0000256" key="8">
    <source>
        <dbReference type="ARBA" id="ARBA00022741"/>
    </source>
</evidence>
<evidence type="ECO:0000256" key="7">
    <source>
        <dbReference type="ARBA" id="ARBA00022692"/>
    </source>
</evidence>
<dbReference type="CDD" id="cd00082">
    <property type="entry name" value="HisKA"/>
    <property type="match status" value="1"/>
</dbReference>
<dbReference type="PRINTS" id="PR00344">
    <property type="entry name" value="BCTRLSENSOR"/>
</dbReference>
<dbReference type="Pfam" id="PF00512">
    <property type="entry name" value="HisKA"/>
    <property type="match status" value="1"/>
</dbReference>
<keyword evidence="13" id="KW-0472">Membrane</keyword>
<keyword evidence="12" id="KW-0902">Two-component regulatory system</keyword>
<organism evidence="15 17">
    <name type="scientific">Bacillus canaveralius</name>
    <dbReference type="NCBI Taxonomy" id="1403243"/>
    <lineage>
        <taxon>Bacteria</taxon>
        <taxon>Bacillati</taxon>
        <taxon>Bacillota</taxon>
        <taxon>Bacilli</taxon>
        <taxon>Bacillales</taxon>
        <taxon>Bacillaceae</taxon>
        <taxon>Bacillus</taxon>
    </lineage>
</organism>
<keyword evidence="11 13" id="KW-1133">Transmembrane helix</keyword>
<dbReference type="EC" id="2.7.13.3" evidence="3"/>
<evidence type="ECO:0000313" key="17">
    <source>
        <dbReference type="Proteomes" id="UP000234951"/>
    </source>
</evidence>
<evidence type="ECO:0000313" key="15">
    <source>
        <dbReference type="EMBL" id="PLR82165.1"/>
    </source>
</evidence>
<comment type="caution">
    <text evidence="15">The sequence shown here is derived from an EMBL/GenBank/DDBJ whole genome shotgun (WGS) entry which is preliminary data.</text>
</comment>
<dbReference type="InterPro" id="IPR003594">
    <property type="entry name" value="HATPase_dom"/>
</dbReference>
<evidence type="ECO:0000256" key="1">
    <source>
        <dbReference type="ARBA" id="ARBA00000085"/>
    </source>
</evidence>
<dbReference type="Gene3D" id="3.30.565.10">
    <property type="entry name" value="Histidine kinase-like ATPase, C-terminal domain"/>
    <property type="match status" value="1"/>
</dbReference>
<keyword evidence="4" id="KW-1003">Cell membrane</keyword>
<evidence type="ECO:0000256" key="3">
    <source>
        <dbReference type="ARBA" id="ARBA00012438"/>
    </source>
</evidence>
<accession>A0A2N5GKW7</accession>
<evidence type="ECO:0000256" key="12">
    <source>
        <dbReference type="ARBA" id="ARBA00023012"/>
    </source>
</evidence>
<evidence type="ECO:0000256" key="2">
    <source>
        <dbReference type="ARBA" id="ARBA00004651"/>
    </source>
</evidence>
<keyword evidence="18" id="KW-1185">Reference proteome</keyword>